<evidence type="ECO:0000256" key="4">
    <source>
        <dbReference type="ARBA" id="ARBA00022729"/>
    </source>
</evidence>
<evidence type="ECO:0000256" key="2">
    <source>
        <dbReference type="ARBA" id="ARBA00008520"/>
    </source>
</evidence>
<evidence type="ECO:0000256" key="1">
    <source>
        <dbReference type="ARBA" id="ARBA00004196"/>
    </source>
</evidence>
<gene>
    <name evidence="5" type="primary">lipO_7</name>
    <name evidence="5" type="ORF">HALOF300_01350</name>
</gene>
<evidence type="ECO:0000313" key="6">
    <source>
        <dbReference type="Proteomes" id="UP000419743"/>
    </source>
</evidence>
<keyword evidence="4" id="KW-0732">Signal</keyword>
<dbReference type="PANTHER" id="PTHR43649:SF31">
    <property type="entry name" value="SN-GLYCEROL-3-PHOSPHATE-BINDING PERIPLASMIC PROTEIN UGPB"/>
    <property type="match status" value="1"/>
</dbReference>
<comment type="caution">
    <text evidence="5">The sequence shown here is derived from an EMBL/GenBank/DDBJ whole genome shotgun (WGS) entry which is preliminary data.</text>
</comment>
<accession>A0A7M4DGV3</accession>
<comment type="subcellular location">
    <subcellularLocation>
        <location evidence="1">Cell envelope</location>
    </subcellularLocation>
</comment>
<organism evidence="5 6">
    <name type="scientific">Occultella aeris</name>
    <dbReference type="NCBI Taxonomy" id="2761496"/>
    <lineage>
        <taxon>Bacteria</taxon>
        <taxon>Bacillati</taxon>
        <taxon>Actinomycetota</taxon>
        <taxon>Actinomycetes</taxon>
        <taxon>Micrococcales</taxon>
        <taxon>Ruaniaceae</taxon>
        <taxon>Occultella</taxon>
    </lineage>
</organism>
<protein>
    <submittedName>
        <fullName evidence="5">Lipoprotein LipO</fullName>
    </submittedName>
</protein>
<dbReference type="RefSeq" id="WP_156740161.1">
    <property type="nucleotide sequence ID" value="NZ_CACRYJ010000017.1"/>
</dbReference>
<evidence type="ECO:0000313" key="5">
    <source>
        <dbReference type="EMBL" id="VZO36146.1"/>
    </source>
</evidence>
<dbReference type="EMBL" id="CACRYJ010000017">
    <property type="protein sequence ID" value="VZO36146.1"/>
    <property type="molecule type" value="Genomic_DNA"/>
</dbReference>
<dbReference type="SUPFAM" id="SSF53850">
    <property type="entry name" value="Periplasmic binding protein-like II"/>
    <property type="match status" value="1"/>
</dbReference>
<dbReference type="Pfam" id="PF13416">
    <property type="entry name" value="SBP_bac_8"/>
    <property type="match status" value="1"/>
</dbReference>
<dbReference type="Proteomes" id="UP000419743">
    <property type="component" value="Unassembled WGS sequence"/>
</dbReference>
<sequence length="538" mass="57545">MSANLSRRTFTLGTAGLGLVGALGLVGCSSQQGGGGGAEQGSGRLPAYIPYEGLTPDLPTTEDGLPAGFFAYPADPVQAFTEPPGDGDPVSAIVQTSEPIPPAVDNNPYWQELNARLGSDLQVAMTPAGDYASKFATIVAGDELPDVFQVARGANQVPQLLAAKALDLSPYLAGDAIADYPMLANIPTESWQHGMFDGKILAVPVPRGVLQSTIQYARADLLRELGITAAPTNFQEYFDLCKEVTAPTANTWALTSVPTNYIMQMLSVPNGWREEGGSLIHYSEVEEMPEALEAARTMYEAGVVVPDSFAVNGSQYKQWFMAGAALFTGDSYSAWPAYYAQSGGIEGFELAGLDMPGYDGGEGSIWVRSPTHSIVAVNQQSEARAEVILGIMNWLAAPFGTEEYRFRKYGVQDHNFTLDGSDPVRIEETTGETFLGIQYLADAPTALYLPGNAGVVQAQYEQMGRVIPGGSPDPTEALYSETKTRKYSGLTDVLNAVRDDIIQGRREVSDWAAEVETFKTNGGDTIRAELEEALAAQA</sequence>
<dbReference type="Gene3D" id="3.40.190.10">
    <property type="entry name" value="Periplasmic binding protein-like II"/>
    <property type="match status" value="2"/>
</dbReference>
<dbReference type="InterPro" id="IPR050490">
    <property type="entry name" value="Bact_solute-bd_prot1"/>
</dbReference>
<keyword evidence="6" id="KW-1185">Reference proteome</keyword>
<proteinExistence type="inferred from homology"/>
<keyword evidence="3" id="KW-0813">Transport</keyword>
<dbReference type="GO" id="GO:0030313">
    <property type="term" value="C:cell envelope"/>
    <property type="evidence" value="ECO:0007669"/>
    <property type="project" value="UniProtKB-SubCell"/>
</dbReference>
<dbReference type="InterPro" id="IPR006059">
    <property type="entry name" value="SBP"/>
</dbReference>
<reference evidence="5 6" key="1">
    <citation type="submission" date="2019-11" db="EMBL/GenBank/DDBJ databases">
        <authorList>
            <person name="Criscuolo A."/>
        </authorList>
    </citation>
    <scope>NUCLEOTIDE SEQUENCE [LARGE SCALE GENOMIC DNA]</scope>
    <source>
        <strain evidence="5">CIP111667</strain>
    </source>
</reference>
<dbReference type="PANTHER" id="PTHR43649">
    <property type="entry name" value="ARABINOSE-BINDING PROTEIN-RELATED"/>
    <property type="match status" value="1"/>
</dbReference>
<keyword evidence="5" id="KW-0449">Lipoprotein</keyword>
<dbReference type="AlphaFoldDB" id="A0A7M4DGV3"/>
<dbReference type="PROSITE" id="PS51257">
    <property type="entry name" value="PROKAR_LIPOPROTEIN"/>
    <property type="match status" value="1"/>
</dbReference>
<comment type="similarity">
    <text evidence="2">Belongs to the bacterial solute-binding protein 1 family.</text>
</comment>
<name>A0A7M4DGV3_9MICO</name>
<evidence type="ECO:0000256" key="3">
    <source>
        <dbReference type="ARBA" id="ARBA00022448"/>
    </source>
</evidence>